<proteinExistence type="predicted"/>
<protein>
    <submittedName>
        <fullName evidence="1">3693_t:CDS:1</fullName>
    </submittedName>
</protein>
<dbReference type="Proteomes" id="UP000789375">
    <property type="component" value="Unassembled WGS sequence"/>
</dbReference>
<gene>
    <name evidence="1" type="ORF">FMOSSE_LOCUS1848</name>
</gene>
<evidence type="ECO:0000313" key="1">
    <source>
        <dbReference type="EMBL" id="CAG8457128.1"/>
    </source>
</evidence>
<evidence type="ECO:0000313" key="2">
    <source>
        <dbReference type="Proteomes" id="UP000789375"/>
    </source>
</evidence>
<dbReference type="AlphaFoldDB" id="A0A9N8YUS7"/>
<reference evidence="1" key="1">
    <citation type="submission" date="2021-06" db="EMBL/GenBank/DDBJ databases">
        <authorList>
            <person name="Kallberg Y."/>
            <person name="Tangrot J."/>
            <person name="Rosling A."/>
        </authorList>
    </citation>
    <scope>NUCLEOTIDE SEQUENCE</scope>
    <source>
        <strain evidence="1">87-6 pot B 2015</strain>
    </source>
</reference>
<keyword evidence="2" id="KW-1185">Reference proteome</keyword>
<dbReference type="EMBL" id="CAJVPP010000218">
    <property type="protein sequence ID" value="CAG8457128.1"/>
    <property type="molecule type" value="Genomic_DNA"/>
</dbReference>
<comment type="caution">
    <text evidence="1">The sequence shown here is derived from an EMBL/GenBank/DDBJ whole genome shotgun (WGS) entry which is preliminary data.</text>
</comment>
<accession>A0A9N8YUS7</accession>
<sequence length="96" mass="11059">MVVNSTIESLVIINAHVIPSTMLKFCSVPVKIIRISSVAKTLYVMTIPTDYYKVIGLVEERVFLEVCHDKVYQRKICRCTYSIRLTDYDAIFTLHT</sequence>
<organism evidence="1 2">
    <name type="scientific">Funneliformis mosseae</name>
    <name type="common">Endomycorrhizal fungus</name>
    <name type="synonym">Glomus mosseae</name>
    <dbReference type="NCBI Taxonomy" id="27381"/>
    <lineage>
        <taxon>Eukaryota</taxon>
        <taxon>Fungi</taxon>
        <taxon>Fungi incertae sedis</taxon>
        <taxon>Mucoromycota</taxon>
        <taxon>Glomeromycotina</taxon>
        <taxon>Glomeromycetes</taxon>
        <taxon>Glomerales</taxon>
        <taxon>Glomeraceae</taxon>
        <taxon>Funneliformis</taxon>
    </lineage>
</organism>
<name>A0A9N8YUS7_FUNMO</name>